<dbReference type="EMBL" id="FOWW01000002">
    <property type="protein sequence ID" value="SFP50232.1"/>
    <property type="molecule type" value="Genomic_DNA"/>
</dbReference>
<evidence type="ECO:0000256" key="3">
    <source>
        <dbReference type="ARBA" id="ARBA00022989"/>
    </source>
</evidence>
<dbReference type="Proteomes" id="UP000198727">
    <property type="component" value="Unassembled WGS sequence"/>
</dbReference>
<evidence type="ECO:0000256" key="2">
    <source>
        <dbReference type="ARBA" id="ARBA00022692"/>
    </source>
</evidence>
<dbReference type="STRING" id="587909.SAMN05421810_102775"/>
<evidence type="ECO:0000256" key="5">
    <source>
        <dbReference type="SAM" id="MobiDB-lite"/>
    </source>
</evidence>
<evidence type="ECO:0000259" key="7">
    <source>
        <dbReference type="Pfam" id="PF06305"/>
    </source>
</evidence>
<dbReference type="RefSeq" id="WP_092529468.1">
    <property type="nucleotide sequence ID" value="NZ_FOWW01000002.1"/>
</dbReference>
<evidence type="ECO:0000256" key="1">
    <source>
        <dbReference type="ARBA" id="ARBA00022475"/>
    </source>
</evidence>
<evidence type="ECO:0000256" key="6">
    <source>
        <dbReference type="SAM" id="Phobius"/>
    </source>
</evidence>
<proteinExistence type="predicted"/>
<dbReference type="GO" id="GO:0005886">
    <property type="term" value="C:plasma membrane"/>
    <property type="evidence" value="ECO:0007669"/>
    <property type="project" value="InterPro"/>
</dbReference>
<evidence type="ECO:0000256" key="4">
    <source>
        <dbReference type="ARBA" id="ARBA00023136"/>
    </source>
</evidence>
<feature type="transmembrane region" description="Helical" evidence="6">
    <location>
        <begin position="49"/>
        <end position="68"/>
    </location>
</feature>
<accession>A0A1I5QVH1</accession>
<organism evidence="8 9">
    <name type="scientific">Amycolatopsis arida</name>
    <dbReference type="NCBI Taxonomy" id="587909"/>
    <lineage>
        <taxon>Bacteria</taxon>
        <taxon>Bacillati</taxon>
        <taxon>Actinomycetota</taxon>
        <taxon>Actinomycetes</taxon>
        <taxon>Pseudonocardiales</taxon>
        <taxon>Pseudonocardiaceae</taxon>
        <taxon>Amycolatopsis</taxon>
    </lineage>
</organism>
<name>A0A1I5QVH1_9PSEU</name>
<dbReference type="AlphaFoldDB" id="A0A1I5QVH1"/>
<dbReference type="Pfam" id="PF06305">
    <property type="entry name" value="LapA_dom"/>
    <property type="match status" value="1"/>
</dbReference>
<reference evidence="9" key="1">
    <citation type="submission" date="2016-10" db="EMBL/GenBank/DDBJ databases">
        <authorList>
            <person name="Varghese N."/>
            <person name="Submissions S."/>
        </authorList>
    </citation>
    <scope>NUCLEOTIDE SEQUENCE [LARGE SCALE GENOMIC DNA]</scope>
    <source>
        <strain evidence="9">CGMCC 4.5579</strain>
    </source>
</reference>
<gene>
    <name evidence="8" type="ORF">SAMN05421810_102775</name>
</gene>
<protein>
    <submittedName>
        <fullName evidence="8">Uncharacterized integral membrane protein</fullName>
    </submittedName>
</protein>
<keyword evidence="4 6" id="KW-0472">Membrane</keyword>
<evidence type="ECO:0000313" key="8">
    <source>
        <dbReference type="EMBL" id="SFP50232.1"/>
    </source>
</evidence>
<feature type="domain" description="Lipopolysaccharide assembly protein A" evidence="7">
    <location>
        <begin position="69"/>
        <end position="124"/>
    </location>
</feature>
<sequence length="125" mass="12968">MTHAEGHKWSQAGAGGEPAAPEPGEPPRTPDTTDDSAAAPAQRSRISGAWVAVIVAMVVLIVLLVFILQNLNPATVHFLGLSGSLPLAVAMLFSAIAGGLLVALIGGARIMQLRKETKAARRQAR</sequence>
<keyword evidence="2 6" id="KW-0812">Transmembrane</keyword>
<keyword evidence="1" id="KW-1003">Cell membrane</keyword>
<evidence type="ECO:0000313" key="9">
    <source>
        <dbReference type="Proteomes" id="UP000198727"/>
    </source>
</evidence>
<keyword evidence="9" id="KW-1185">Reference proteome</keyword>
<feature type="transmembrane region" description="Helical" evidence="6">
    <location>
        <begin position="88"/>
        <end position="108"/>
    </location>
</feature>
<dbReference type="InterPro" id="IPR010445">
    <property type="entry name" value="LapA_dom"/>
</dbReference>
<feature type="region of interest" description="Disordered" evidence="5">
    <location>
        <begin position="1"/>
        <end position="40"/>
    </location>
</feature>
<feature type="compositionally biased region" description="Pro residues" evidence="5">
    <location>
        <begin position="20"/>
        <end position="29"/>
    </location>
</feature>
<keyword evidence="3 6" id="KW-1133">Transmembrane helix</keyword>